<dbReference type="AlphaFoldDB" id="A0A7X0PA06"/>
<comment type="caution">
    <text evidence="2">The sequence shown here is derived from an EMBL/GenBank/DDBJ whole genome shotgun (WGS) entry which is preliminary data.</text>
</comment>
<accession>A0A7X0PA06</accession>
<keyword evidence="3" id="KW-1185">Reference proteome</keyword>
<proteinExistence type="predicted"/>
<evidence type="ECO:0000313" key="3">
    <source>
        <dbReference type="Proteomes" id="UP000575083"/>
    </source>
</evidence>
<evidence type="ECO:0000313" key="2">
    <source>
        <dbReference type="EMBL" id="MBB6557824.1"/>
    </source>
</evidence>
<dbReference type="Proteomes" id="UP000575083">
    <property type="component" value="Unassembled WGS sequence"/>
</dbReference>
<dbReference type="SMART" id="SM00960">
    <property type="entry name" value="Robl_LC7"/>
    <property type="match status" value="1"/>
</dbReference>
<reference evidence="2 3" key="1">
    <citation type="submission" date="2020-08" db="EMBL/GenBank/DDBJ databases">
        <title>Functional genomics of gut bacteria from endangered species of beetles.</title>
        <authorList>
            <person name="Carlos-Shanley C."/>
        </authorList>
    </citation>
    <scope>NUCLEOTIDE SEQUENCE [LARGE SCALE GENOMIC DNA]</scope>
    <source>
        <strain evidence="2 3">S00198</strain>
    </source>
</reference>
<protein>
    <submittedName>
        <fullName evidence="2">Putative regulator of Ras-like GTPase activity (Roadblock/LC7/MglB family)</fullName>
    </submittedName>
</protein>
<dbReference type="Pfam" id="PF03259">
    <property type="entry name" value="Robl_LC7"/>
    <property type="match status" value="1"/>
</dbReference>
<feature type="domain" description="Roadblock/LAMTOR2" evidence="1">
    <location>
        <begin position="32"/>
        <end position="125"/>
    </location>
</feature>
<dbReference type="InterPro" id="IPR004942">
    <property type="entry name" value="Roadblock/LAMTOR2_dom"/>
</dbReference>
<dbReference type="SUPFAM" id="SSF103196">
    <property type="entry name" value="Roadblock/LC7 domain"/>
    <property type="match status" value="1"/>
</dbReference>
<dbReference type="RefSeq" id="WP_184855247.1">
    <property type="nucleotide sequence ID" value="NZ_JACHLK010000001.1"/>
</dbReference>
<dbReference type="EMBL" id="JACHLK010000001">
    <property type="protein sequence ID" value="MBB6557824.1"/>
    <property type="molecule type" value="Genomic_DNA"/>
</dbReference>
<name>A0A7X0PA06_9BURK</name>
<evidence type="ECO:0000259" key="1">
    <source>
        <dbReference type="SMART" id="SM00960"/>
    </source>
</evidence>
<gene>
    <name evidence="2" type="ORF">HNP48_000488</name>
</gene>
<sequence>MSSSSSSDSSTGVPSAAPAVQASLRLVTIARLAELLGELQRGTPGILSATLASADGFTVASTLSDSQDADKLSAMSGSLSALAGAMTREAGHSAPERLILESGSGHIVSMNVPVASGDLVLTVVTNESSLLGKLLWSCRNTADQVVAACAAAPQPG</sequence>
<dbReference type="Gene3D" id="3.30.450.30">
    <property type="entry name" value="Dynein light chain 2a, cytoplasmic"/>
    <property type="match status" value="1"/>
</dbReference>
<organism evidence="2 3">
    <name type="scientific">Acidovorax soli</name>
    <dbReference type="NCBI Taxonomy" id="592050"/>
    <lineage>
        <taxon>Bacteria</taxon>
        <taxon>Pseudomonadati</taxon>
        <taxon>Pseudomonadota</taxon>
        <taxon>Betaproteobacteria</taxon>
        <taxon>Burkholderiales</taxon>
        <taxon>Comamonadaceae</taxon>
        <taxon>Acidovorax</taxon>
    </lineage>
</organism>